<proteinExistence type="predicted"/>
<keyword evidence="2" id="KW-0732">Signal</keyword>
<accession>A0A9P5ZUA2</accession>
<protein>
    <submittedName>
        <fullName evidence="3">Uncharacterized protein</fullName>
    </submittedName>
</protein>
<evidence type="ECO:0000256" key="2">
    <source>
        <dbReference type="SAM" id="SignalP"/>
    </source>
</evidence>
<name>A0A9P5ZUA2_PLEER</name>
<gene>
    <name evidence="3" type="ORF">BDN71DRAFT_1015809</name>
</gene>
<evidence type="ECO:0000313" key="3">
    <source>
        <dbReference type="EMBL" id="KAF9494089.1"/>
    </source>
</evidence>
<reference evidence="3" key="1">
    <citation type="submission" date="2020-11" db="EMBL/GenBank/DDBJ databases">
        <authorList>
            <consortium name="DOE Joint Genome Institute"/>
            <person name="Ahrendt S."/>
            <person name="Riley R."/>
            <person name="Andreopoulos W."/>
            <person name="Labutti K."/>
            <person name="Pangilinan J."/>
            <person name="Ruiz-Duenas F.J."/>
            <person name="Barrasa J.M."/>
            <person name="Sanchez-Garcia M."/>
            <person name="Camarero S."/>
            <person name="Miyauchi S."/>
            <person name="Serrano A."/>
            <person name="Linde D."/>
            <person name="Babiker R."/>
            <person name="Drula E."/>
            <person name="Ayuso-Fernandez I."/>
            <person name="Pacheco R."/>
            <person name="Padilla G."/>
            <person name="Ferreira P."/>
            <person name="Barriuso J."/>
            <person name="Kellner H."/>
            <person name="Castanera R."/>
            <person name="Alfaro M."/>
            <person name="Ramirez L."/>
            <person name="Pisabarro A.G."/>
            <person name="Kuo A."/>
            <person name="Tritt A."/>
            <person name="Lipzen A."/>
            <person name="He G."/>
            <person name="Yan M."/>
            <person name="Ng V."/>
            <person name="Cullen D."/>
            <person name="Martin F."/>
            <person name="Rosso M.-N."/>
            <person name="Henrissat B."/>
            <person name="Hibbett D."/>
            <person name="Martinez A.T."/>
            <person name="Grigoriev I.V."/>
        </authorList>
    </citation>
    <scope>NUCLEOTIDE SEQUENCE</scope>
    <source>
        <strain evidence="3">ATCC 90797</strain>
    </source>
</reference>
<keyword evidence="4" id="KW-1185">Reference proteome</keyword>
<dbReference type="Proteomes" id="UP000807025">
    <property type="component" value="Unassembled WGS sequence"/>
</dbReference>
<feature type="compositionally biased region" description="Low complexity" evidence="1">
    <location>
        <begin position="153"/>
        <end position="175"/>
    </location>
</feature>
<evidence type="ECO:0000256" key="1">
    <source>
        <dbReference type="SAM" id="MobiDB-lite"/>
    </source>
</evidence>
<feature type="compositionally biased region" description="Basic and acidic residues" evidence="1">
    <location>
        <begin position="121"/>
        <end position="132"/>
    </location>
</feature>
<feature type="region of interest" description="Disordered" evidence="1">
    <location>
        <begin position="56"/>
        <end position="214"/>
    </location>
</feature>
<dbReference type="EMBL" id="MU154577">
    <property type="protein sequence ID" value="KAF9494089.1"/>
    <property type="molecule type" value="Genomic_DNA"/>
</dbReference>
<feature type="signal peptide" evidence="2">
    <location>
        <begin position="1"/>
        <end position="21"/>
    </location>
</feature>
<sequence>MKFPALPTVLAFCVVVLVTNAYVLPQNKRSVIRSDPGSLLGKRYVARLGRDIPKLAKTSNSDTPMFREDRNAATILDSGGTGKLQKGSKKNAGRPIGQNRKTRFNKSLKRRKVKAGKQRRATREGPEEERNPQSKQGTSPLLEAASPSPPPDASATSAVVQASSTQSPDVPAPTTGTPPPVSTANQKAVKKAKANKPATPNATRAAGVQVRHKA</sequence>
<feature type="chain" id="PRO_5040424209" evidence="2">
    <location>
        <begin position="22"/>
        <end position="214"/>
    </location>
</feature>
<feature type="compositionally biased region" description="Basic residues" evidence="1">
    <location>
        <begin position="100"/>
        <end position="120"/>
    </location>
</feature>
<dbReference type="AlphaFoldDB" id="A0A9P5ZUA2"/>
<comment type="caution">
    <text evidence="3">The sequence shown here is derived from an EMBL/GenBank/DDBJ whole genome shotgun (WGS) entry which is preliminary data.</text>
</comment>
<organism evidence="3 4">
    <name type="scientific">Pleurotus eryngii</name>
    <name type="common">Boletus of the steppes</name>
    <dbReference type="NCBI Taxonomy" id="5323"/>
    <lineage>
        <taxon>Eukaryota</taxon>
        <taxon>Fungi</taxon>
        <taxon>Dikarya</taxon>
        <taxon>Basidiomycota</taxon>
        <taxon>Agaricomycotina</taxon>
        <taxon>Agaricomycetes</taxon>
        <taxon>Agaricomycetidae</taxon>
        <taxon>Agaricales</taxon>
        <taxon>Pleurotineae</taxon>
        <taxon>Pleurotaceae</taxon>
        <taxon>Pleurotus</taxon>
    </lineage>
</organism>
<dbReference type="OrthoDB" id="3022989at2759"/>
<evidence type="ECO:0000313" key="4">
    <source>
        <dbReference type="Proteomes" id="UP000807025"/>
    </source>
</evidence>